<dbReference type="EC" id="3.4.23.-" evidence="8"/>
<organism evidence="10 11">
    <name type="scientific">Ancylostoma ceylanicum</name>
    <dbReference type="NCBI Taxonomy" id="53326"/>
    <lineage>
        <taxon>Eukaryota</taxon>
        <taxon>Metazoa</taxon>
        <taxon>Ecdysozoa</taxon>
        <taxon>Nematoda</taxon>
        <taxon>Chromadorea</taxon>
        <taxon>Rhabditida</taxon>
        <taxon>Rhabditina</taxon>
        <taxon>Rhabditomorpha</taxon>
        <taxon>Strongyloidea</taxon>
        <taxon>Ancylostomatidae</taxon>
        <taxon>Ancylostomatinae</taxon>
        <taxon>Ancylostoma</taxon>
    </lineage>
</organism>
<dbReference type="OrthoDB" id="20287at2759"/>
<dbReference type="GO" id="GO:0006509">
    <property type="term" value="P:membrane protein ectodomain proteolysis"/>
    <property type="evidence" value="ECO:0007669"/>
    <property type="project" value="TreeGrafter"/>
</dbReference>
<dbReference type="AlphaFoldDB" id="A0A016U204"/>
<keyword evidence="3 8" id="KW-0256">Endoplasmic reticulum</keyword>
<evidence type="ECO:0000256" key="2">
    <source>
        <dbReference type="ARBA" id="ARBA00022692"/>
    </source>
</evidence>
<comment type="subcellular location">
    <subcellularLocation>
        <location evidence="8">Endoplasmic reticulum membrane</location>
        <topology evidence="8">Multi-pass membrane protein</topology>
    </subcellularLocation>
    <subcellularLocation>
        <location evidence="8">Golgi apparatus membrane</location>
        <topology evidence="8">Multi-pass membrane protein</topology>
    </subcellularLocation>
</comment>
<comment type="caution">
    <text evidence="10">The sequence shown here is derived from an EMBL/GenBank/DDBJ whole genome shotgun (WGS) entry which is preliminary data.</text>
</comment>
<evidence type="ECO:0000256" key="1">
    <source>
        <dbReference type="ARBA" id="ARBA00008604"/>
    </source>
</evidence>
<evidence type="ECO:0000256" key="9">
    <source>
        <dbReference type="SAM" id="MobiDB-lite"/>
    </source>
</evidence>
<feature type="compositionally biased region" description="Polar residues" evidence="9">
    <location>
        <begin position="321"/>
        <end position="331"/>
    </location>
</feature>
<keyword evidence="11" id="KW-1185">Reference proteome</keyword>
<feature type="transmembrane region" description="Helical" evidence="8">
    <location>
        <begin position="181"/>
        <end position="205"/>
    </location>
</feature>
<evidence type="ECO:0000256" key="6">
    <source>
        <dbReference type="ARBA" id="ARBA00023034"/>
    </source>
</evidence>
<dbReference type="EMBL" id="JARK01001401">
    <property type="protein sequence ID" value="EYC08613.1"/>
    <property type="molecule type" value="Genomic_DNA"/>
</dbReference>
<dbReference type="Proteomes" id="UP000024635">
    <property type="component" value="Unassembled WGS sequence"/>
</dbReference>
<gene>
    <name evidence="10" type="primary">Acey_s0065.g3646</name>
    <name evidence="10" type="ORF">Y032_0065g3646</name>
</gene>
<keyword evidence="2 8" id="KW-0812">Transmembrane</keyword>
<dbReference type="STRING" id="53326.A0A016U204"/>
<name>A0A016U204_9BILA</name>
<dbReference type="GO" id="GO:0034205">
    <property type="term" value="P:amyloid-beta formation"/>
    <property type="evidence" value="ECO:0007669"/>
    <property type="project" value="TreeGrafter"/>
</dbReference>
<feature type="transmembrane region" description="Helical" evidence="8">
    <location>
        <begin position="128"/>
        <end position="148"/>
    </location>
</feature>
<comment type="domain">
    <text evidence="8">The PAL motif is required for normal active site conformation.</text>
</comment>
<feature type="region of interest" description="Disordered" evidence="9">
    <location>
        <begin position="287"/>
        <end position="331"/>
    </location>
</feature>
<dbReference type="PRINTS" id="PR01072">
    <property type="entry name" value="PRESENILIN"/>
</dbReference>
<dbReference type="InterPro" id="IPR006639">
    <property type="entry name" value="Preselin/SPP"/>
</dbReference>
<dbReference type="GO" id="GO:0055074">
    <property type="term" value="P:calcium ion homeostasis"/>
    <property type="evidence" value="ECO:0007669"/>
    <property type="project" value="TreeGrafter"/>
</dbReference>
<dbReference type="Pfam" id="PF01080">
    <property type="entry name" value="Presenilin"/>
    <property type="match status" value="1"/>
</dbReference>
<feature type="region of interest" description="Disordered" evidence="9">
    <location>
        <begin position="18"/>
        <end position="64"/>
    </location>
</feature>
<feature type="transmembrane region" description="Helical" evidence="8">
    <location>
        <begin position="155"/>
        <end position="175"/>
    </location>
</feature>
<feature type="compositionally biased region" description="Polar residues" evidence="9">
    <location>
        <begin position="34"/>
        <end position="45"/>
    </location>
</feature>
<feature type="transmembrane region" description="Helical" evidence="8">
    <location>
        <begin position="217"/>
        <end position="233"/>
    </location>
</feature>
<feature type="transmembrane region" description="Helical" evidence="8">
    <location>
        <begin position="239"/>
        <end position="260"/>
    </location>
</feature>
<protein>
    <recommendedName>
        <fullName evidence="8">Presenilin</fullName>
        <ecNumber evidence="8">3.4.23.-</ecNumber>
    </recommendedName>
</protein>
<dbReference type="InterPro" id="IPR001108">
    <property type="entry name" value="Peptidase_A22A"/>
</dbReference>
<keyword evidence="7 8" id="KW-0472">Membrane</keyword>
<sequence>MSSSTVCTEQELVLSGIDTSEESPITMANEARSRSGNENVNGSRPTTSAEVATTSAEIASSSRKEKNYGPQDMVKVFVPVSICMAIVTVITRTVEIYRQDVTIKTPYVIYHDPEAEAPTKLWHSLVNAATFLCVIVVSTFGVLALFYFKFYRCLNFFIMFSTFMLITTASLMQYYEVLRAINFPISSATVLLLHTNMAVIGLMSIFWKGPRRVQQGTLVLMAAMVTLTIMRVLPRWTNWAMVILLAFWDLCAVLSPCGPLKILVETAEERGEDLMPAIIYTGAASIEKTESTQGSQTPPTAVDRSPTNEKRSASRSPLRRSGSQPIPSNSVSAEEESNIRLGLGDFIFYSLLVGNATVLADWTTIVACAVSILVGLAFTLVLLVIFQKALPALPISIAFGAIAFFSSKFVTSKYLDRLNSEQIFL</sequence>
<dbReference type="GO" id="GO:0007219">
    <property type="term" value="P:Notch signaling pathway"/>
    <property type="evidence" value="ECO:0007669"/>
    <property type="project" value="UniProtKB-KW"/>
</dbReference>
<evidence type="ECO:0000256" key="3">
    <source>
        <dbReference type="ARBA" id="ARBA00022824"/>
    </source>
</evidence>
<dbReference type="GO" id="GO:0042500">
    <property type="term" value="F:aspartic endopeptidase activity, intramembrane cleaving"/>
    <property type="evidence" value="ECO:0007669"/>
    <property type="project" value="InterPro"/>
</dbReference>
<feature type="transmembrane region" description="Helical" evidence="8">
    <location>
        <begin position="392"/>
        <end position="410"/>
    </location>
</feature>
<keyword evidence="8" id="KW-0645">Protease</keyword>
<feature type="transmembrane region" description="Helical" evidence="8">
    <location>
        <begin position="365"/>
        <end position="386"/>
    </location>
</feature>
<feature type="compositionally biased region" description="Low complexity" evidence="9">
    <location>
        <begin position="46"/>
        <end position="61"/>
    </location>
</feature>
<evidence type="ECO:0000256" key="8">
    <source>
        <dbReference type="RuleBase" id="RU361148"/>
    </source>
</evidence>
<keyword evidence="6 8" id="KW-0333">Golgi apparatus</keyword>
<comment type="function">
    <text evidence="8">Probable subunit of the gamma-secretase complex, an endoprotease complex that catalyzes the intramembrane cleavage of integral membrane proteins such as Notch receptors.</text>
</comment>
<dbReference type="InterPro" id="IPR042524">
    <property type="entry name" value="Presenilin_C"/>
</dbReference>
<dbReference type="PANTHER" id="PTHR10202">
    <property type="entry name" value="PRESENILIN"/>
    <property type="match status" value="1"/>
</dbReference>
<keyword evidence="8" id="KW-0378">Hydrolase</keyword>
<accession>A0A016U204</accession>
<keyword evidence="4 8" id="KW-0914">Notch signaling pathway</keyword>
<feature type="transmembrane region" description="Helical" evidence="8">
    <location>
        <begin position="73"/>
        <end position="91"/>
    </location>
</feature>
<dbReference type="Gene3D" id="1.10.472.100">
    <property type="entry name" value="Presenilin"/>
    <property type="match status" value="1"/>
</dbReference>
<dbReference type="GO" id="GO:0000139">
    <property type="term" value="C:Golgi membrane"/>
    <property type="evidence" value="ECO:0007669"/>
    <property type="project" value="UniProtKB-SubCell"/>
</dbReference>
<dbReference type="SMART" id="SM00730">
    <property type="entry name" value="PSN"/>
    <property type="match status" value="1"/>
</dbReference>
<evidence type="ECO:0000256" key="7">
    <source>
        <dbReference type="ARBA" id="ARBA00023136"/>
    </source>
</evidence>
<comment type="similarity">
    <text evidence="1 8">Belongs to the peptidase A22A family.</text>
</comment>
<dbReference type="PANTHER" id="PTHR10202:SF13">
    <property type="entry name" value="PRESENILIN HOMOLOG"/>
    <property type="match status" value="1"/>
</dbReference>
<dbReference type="GO" id="GO:0016485">
    <property type="term" value="P:protein processing"/>
    <property type="evidence" value="ECO:0007669"/>
    <property type="project" value="InterPro"/>
</dbReference>
<evidence type="ECO:0000256" key="5">
    <source>
        <dbReference type="ARBA" id="ARBA00022989"/>
    </source>
</evidence>
<evidence type="ECO:0000313" key="11">
    <source>
        <dbReference type="Proteomes" id="UP000024635"/>
    </source>
</evidence>
<evidence type="ECO:0000313" key="10">
    <source>
        <dbReference type="EMBL" id="EYC08613.1"/>
    </source>
</evidence>
<comment type="subunit">
    <text evidence="8">Homodimer.</text>
</comment>
<dbReference type="GO" id="GO:0070765">
    <property type="term" value="C:gamma-secretase complex"/>
    <property type="evidence" value="ECO:0007669"/>
    <property type="project" value="TreeGrafter"/>
</dbReference>
<proteinExistence type="inferred from homology"/>
<keyword evidence="5 8" id="KW-1133">Transmembrane helix</keyword>
<evidence type="ECO:0000256" key="4">
    <source>
        <dbReference type="ARBA" id="ARBA00022976"/>
    </source>
</evidence>
<reference evidence="11" key="1">
    <citation type="journal article" date="2015" name="Nat. Genet.">
        <title>The genome and transcriptome of the zoonotic hookworm Ancylostoma ceylanicum identify infection-specific gene families.</title>
        <authorList>
            <person name="Schwarz E.M."/>
            <person name="Hu Y."/>
            <person name="Antoshechkin I."/>
            <person name="Miller M.M."/>
            <person name="Sternberg P.W."/>
            <person name="Aroian R.V."/>
        </authorList>
    </citation>
    <scope>NUCLEOTIDE SEQUENCE</scope>
    <source>
        <strain evidence="11">HY135</strain>
    </source>
</reference>
<dbReference type="GO" id="GO:0005789">
    <property type="term" value="C:endoplasmic reticulum membrane"/>
    <property type="evidence" value="ECO:0007669"/>
    <property type="project" value="UniProtKB-SubCell"/>
</dbReference>